<dbReference type="PANTHER" id="PTHR31190:SF499">
    <property type="entry name" value="ETHYLENE-RESPONSIVE TRANSCRIPTION FACTOR ERF105"/>
    <property type="match status" value="1"/>
</dbReference>
<evidence type="ECO:0000256" key="2">
    <source>
        <dbReference type="ARBA" id="ARBA00022745"/>
    </source>
</evidence>
<evidence type="ECO:0000256" key="5">
    <source>
        <dbReference type="ARBA" id="ARBA00023159"/>
    </source>
</evidence>
<dbReference type="InterPro" id="IPR044808">
    <property type="entry name" value="ERF_plant"/>
</dbReference>
<dbReference type="EMBL" id="JAINDJ010000006">
    <property type="protein sequence ID" value="KAG9444247.1"/>
    <property type="molecule type" value="Genomic_DNA"/>
</dbReference>
<evidence type="ECO:0000256" key="6">
    <source>
        <dbReference type="ARBA" id="ARBA00023163"/>
    </source>
</evidence>
<feature type="region of interest" description="Disordered" evidence="8">
    <location>
        <begin position="107"/>
        <end position="140"/>
    </location>
</feature>
<organism evidence="10 11">
    <name type="scientific">Aristolochia fimbriata</name>
    <name type="common">White veined hardy Dutchman's pipe vine</name>
    <dbReference type="NCBI Taxonomy" id="158543"/>
    <lineage>
        <taxon>Eukaryota</taxon>
        <taxon>Viridiplantae</taxon>
        <taxon>Streptophyta</taxon>
        <taxon>Embryophyta</taxon>
        <taxon>Tracheophyta</taxon>
        <taxon>Spermatophyta</taxon>
        <taxon>Magnoliopsida</taxon>
        <taxon>Magnoliidae</taxon>
        <taxon>Piperales</taxon>
        <taxon>Aristolochiaceae</taxon>
        <taxon>Aristolochia</taxon>
    </lineage>
</organism>
<gene>
    <name evidence="10" type="ORF">H6P81_015587</name>
</gene>
<dbReference type="PROSITE" id="PS51032">
    <property type="entry name" value="AP2_ERF"/>
    <property type="match status" value="1"/>
</dbReference>
<reference evidence="10 11" key="1">
    <citation type="submission" date="2021-07" db="EMBL/GenBank/DDBJ databases">
        <title>The Aristolochia fimbriata genome: insights into angiosperm evolution, floral development and chemical biosynthesis.</title>
        <authorList>
            <person name="Jiao Y."/>
        </authorList>
    </citation>
    <scope>NUCLEOTIDE SEQUENCE [LARGE SCALE GENOMIC DNA]</scope>
    <source>
        <strain evidence="10">IBCAS-2021</strain>
        <tissue evidence="10">Leaf</tissue>
    </source>
</reference>
<evidence type="ECO:0000313" key="11">
    <source>
        <dbReference type="Proteomes" id="UP000825729"/>
    </source>
</evidence>
<evidence type="ECO:0000259" key="9">
    <source>
        <dbReference type="PROSITE" id="PS51032"/>
    </source>
</evidence>
<evidence type="ECO:0000256" key="4">
    <source>
        <dbReference type="ARBA" id="ARBA00023125"/>
    </source>
</evidence>
<keyword evidence="4" id="KW-0238">DNA-binding</keyword>
<evidence type="ECO:0000256" key="7">
    <source>
        <dbReference type="ARBA" id="ARBA00023242"/>
    </source>
</evidence>
<dbReference type="GO" id="GO:0000976">
    <property type="term" value="F:transcription cis-regulatory region binding"/>
    <property type="evidence" value="ECO:0007669"/>
    <property type="project" value="UniProtKB-ARBA"/>
</dbReference>
<dbReference type="AlphaFoldDB" id="A0AAV7E633"/>
<evidence type="ECO:0000256" key="3">
    <source>
        <dbReference type="ARBA" id="ARBA00023015"/>
    </source>
</evidence>
<dbReference type="Gene3D" id="3.30.730.10">
    <property type="entry name" value="AP2/ERF domain"/>
    <property type="match status" value="1"/>
</dbReference>
<keyword evidence="5" id="KW-0010">Activator</keyword>
<dbReference type="SUPFAM" id="SSF54171">
    <property type="entry name" value="DNA-binding domain"/>
    <property type="match status" value="1"/>
</dbReference>
<proteinExistence type="predicted"/>
<dbReference type="GO" id="GO:0003700">
    <property type="term" value="F:DNA-binding transcription factor activity"/>
    <property type="evidence" value="ECO:0007669"/>
    <property type="project" value="InterPro"/>
</dbReference>
<evidence type="ECO:0000256" key="1">
    <source>
        <dbReference type="ARBA" id="ARBA00004123"/>
    </source>
</evidence>
<protein>
    <recommendedName>
        <fullName evidence="9">AP2/ERF domain-containing protein</fullName>
    </recommendedName>
</protein>
<keyword evidence="2" id="KW-0936">Ethylene signaling pathway</keyword>
<dbReference type="GO" id="GO:0009873">
    <property type="term" value="P:ethylene-activated signaling pathway"/>
    <property type="evidence" value="ECO:0007669"/>
    <property type="project" value="UniProtKB-KW"/>
</dbReference>
<keyword evidence="7" id="KW-0539">Nucleus</keyword>
<dbReference type="SMART" id="SM00380">
    <property type="entry name" value="AP2"/>
    <property type="match status" value="1"/>
</dbReference>
<evidence type="ECO:0000313" key="10">
    <source>
        <dbReference type="EMBL" id="KAG9444247.1"/>
    </source>
</evidence>
<comment type="caution">
    <text evidence="10">The sequence shown here is derived from an EMBL/GenBank/DDBJ whole genome shotgun (WGS) entry which is preliminary data.</text>
</comment>
<keyword evidence="11" id="KW-1185">Reference proteome</keyword>
<dbReference type="Proteomes" id="UP000825729">
    <property type="component" value="Unassembled WGS sequence"/>
</dbReference>
<name>A0AAV7E633_ARIFI</name>
<dbReference type="CDD" id="cd00018">
    <property type="entry name" value="AP2"/>
    <property type="match status" value="1"/>
</dbReference>
<dbReference type="PANTHER" id="PTHR31190">
    <property type="entry name" value="DNA-BINDING DOMAIN"/>
    <property type="match status" value="1"/>
</dbReference>
<keyword evidence="6" id="KW-0804">Transcription</keyword>
<dbReference type="GO" id="GO:0006950">
    <property type="term" value="P:response to stress"/>
    <property type="evidence" value="ECO:0007669"/>
    <property type="project" value="UniProtKB-ARBA"/>
</dbReference>
<evidence type="ECO:0000256" key="8">
    <source>
        <dbReference type="SAM" id="MobiDB-lite"/>
    </source>
</evidence>
<dbReference type="InterPro" id="IPR016177">
    <property type="entry name" value="DNA-bd_dom_sf"/>
</dbReference>
<keyword evidence="3" id="KW-0805">Transcription regulation</keyword>
<dbReference type="InterPro" id="IPR036955">
    <property type="entry name" value="AP2/ERF_dom_sf"/>
</dbReference>
<comment type="subcellular location">
    <subcellularLocation>
        <location evidence="1">Nucleus</location>
    </subcellularLocation>
</comment>
<accession>A0AAV7E633</accession>
<sequence>MLVCSVNSLDALTPTSLMVTIDGVVRASGGDRTCGASGEDLLPRGEAQALGEIRSRDSRPGTEGSKVWLRTFDIAVEAAKAYDRAAFRMRGSKAILNFLLEAGKCGEVRRPDQSRPKEASGQGKRSERSDAGAEKEGVQD</sequence>
<dbReference type="GO" id="GO:0005634">
    <property type="term" value="C:nucleus"/>
    <property type="evidence" value="ECO:0007669"/>
    <property type="project" value="UniProtKB-SubCell"/>
</dbReference>
<dbReference type="InterPro" id="IPR001471">
    <property type="entry name" value="AP2/ERF_dom"/>
</dbReference>
<feature type="domain" description="AP2/ERF" evidence="9">
    <location>
        <begin position="32"/>
        <end position="99"/>
    </location>
</feature>